<reference evidence="2 3" key="1">
    <citation type="submission" date="2015-05" db="EMBL/GenBank/DDBJ databases">
        <authorList>
            <person name="Wang D.B."/>
            <person name="Wang M."/>
        </authorList>
    </citation>
    <scope>NUCLEOTIDE SEQUENCE [LARGE SCALE GENOMIC DNA]</scope>
    <source>
        <strain evidence="2">VL1</strain>
    </source>
</reference>
<keyword evidence="1" id="KW-0472">Membrane</keyword>
<protein>
    <submittedName>
        <fullName evidence="2">Uncharacterized protein</fullName>
    </submittedName>
</protein>
<accession>A0A0G4LY79</accession>
<evidence type="ECO:0000313" key="3">
    <source>
        <dbReference type="Proteomes" id="UP000044602"/>
    </source>
</evidence>
<evidence type="ECO:0000313" key="2">
    <source>
        <dbReference type="EMBL" id="CRK26957.1"/>
    </source>
</evidence>
<dbReference type="Proteomes" id="UP000044602">
    <property type="component" value="Unassembled WGS sequence"/>
</dbReference>
<dbReference type="AlphaFoldDB" id="A0A0G4LY79"/>
<keyword evidence="3" id="KW-1185">Reference proteome</keyword>
<name>A0A0G4LY79_VERLO</name>
<gene>
    <name evidence="2" type="ORF">BN1708_000742</name>
</gene>
<organism evidence="2 3">
    <name type="scientific">Verticillium longisporum</name>
    <name type="common">Verticillium dahliae var. longisporum</name>
    <dbReference type="NCBI Taxonomy" id="100787"/>
    <lineage>
        <taxon>Eukaryota</taxon>
        <taxon>Fungi</taxon>
        <taxon>Dikarya</taxon>
        <taxon>Ascomycota</taxon>
        <taxon>Pezizomycotina</taxon>
        <taxon>Sordariomycetes</taxon>
        <taxon>Hypocreomycetidae</taxon>
        <taxon>Glomerellales</taxon>
        <taxon>Plectosphaerellaceae</taxon>
        <taxon>Verticillium</taxon>
    </lineage>
</organism>
<keyword evidence="1" id="KW-1133">Transmembrane helix</keyword>
<dbReference type="EMBL" id="CVQH01020306">
    <property type="protein sequence ID" value="CRK26957.1"/>
    <property type="molecule type" value="Genomic_DNA"/>
</dbReference>
<proteinExistence type="predicted"/>
<feature type="transmembrane region" description="Helical" evidence="1">
    <location>
        <begin position="70"/>
        <end position="90"/>
    </location>
</feature>
<keyword evidence="1" id="KW-0812">Transmembrane</keyword>
<sequence>MPWPPLLAGAGVRATLIILDDHDIAWDLDLIRPGGVTVAGAKAEGGGRTQRPSSHIRTWRTTGTAVHAPVVPPSFTPFVLSVCLLFLIAVSRKRPCSNSQSFSYTFNDDFIVRHRARRICLVVPFLFRAQAHSLPSPRPRSFLGSENLTYRQNVQAFHWRPCMAHHRGDSALQVRGVRRRRRSRRRQGP</sequence>
<evidence type="ECO:0000256" key="1">
    <source>
        <dbReference type="SAM" id="Phobius"/>
    </source>
</evidence>